<gene>
    <name evidence="2" type="ORF">B0H15DRAFT_434201</name>
</gene>
<keyword evidence="3" id="KW-1185">Reference proteome</keyword>
<evidence type="ECO:0000256" key="1">
    <source>
        <dbReference type="SAM" id="MobiDB-lite"/>
    </source>
</evidence>
<comment type="caution">
    <text evidence="2">The sequence shown here is derived from an EMBL/GenBank/DDBJ whole genome shotgun (WGS) entry which is preliminary data.</text>
</comment>
<sequence>MHPHGCGDSMPLGRCCSGSGRRARAAIVTIQQVSASVARSERHDRPRPKASRRRGSLPEYFGVDHNIIRGPVSLPGQRREGFCGFWMARSWRRRRYGCRPPWGLLPMESKQRSAFAELHDLEGWSGVIDAESDLGGFGSAARCHRQASWTEQVVVEAVQVVEASASVALRGARTRVETPARFAELRPPFLGPRGGQIEPRGLCKAFAWWGKRRKEDMEVT</sequence>
<protein>
    <submittedName>
        <fullName evidence="2">Uncharacterized protein</fullName>
    </submittedName>
</protein>
<dbReference type="AlphaFoldDB" id="A0AAD6XLH4"/>
<proteinExistence type="predicted"/>
<name>A0AAD6XLH4_9AGAR</name>
<organism evidence="2 3">
    <name type="scientific">Mycena belliarum</name>
    <dbReference type="NCBI Taxonomy" id="1033014"/>
    <lineage>
        <taxon>Eukaryota</taxon>
        <taxon>Fungi</taxon>
        <taxon>Dikarya</taxon>
        <taxon>Basidiomycota</taxon>
        <taxon>Agaricomycotina</taxon>
        <taxon>Agaricomycetes</taxon>
        <taxon>Agaricomycetidae</taxon>
        <taxon>Agaricales</taxon>
        <taxon>Marasmiineae</taxon>
        <taxon>Mycenaceae</taxon>
        <taxon>Mycena</taxon>
    </lineage>
</organism>
<feature type="region of interest" description="Disordered" evidence="1">
    <location>
        <begin position="34"/>
        <end position="56"/>
    </location>
</feature>
<evidence type="ECO:0000313" key="3">
    <source>
        <dbReference type="Proteomes" id="UP001222325"/>
    </source>
</evidence>
<accession>A0AAD6XLH4</accession>
<feature type="compositionally biased region" description="Basic residues" evidence="1">
    <location>
        <begin position="45"/>
        <end position="55"/>
    </location>
</feature>
<evidence type="ECO:0000313" key="2">
    <source>
        <dbReference type="EMBL" id="KAJ7082909.1"/>
    </source>
</evidence>
<reference evidence="2" key="1">
    <citation type="submission" date="2023-03" db="EMBL/GenBank/DDBJ databases">
        <title>Massive genome expansion in bonnet fungi (Mycena s.s.) driven by repeated elements and novel gene families across ecological guilds.</title>
        <authorList>
            <consortium name="Lawrence Berkeley National Laboratory"/>
            <person name="Harder C.B."/>
            <person name="Miyauchi S."/>
            <person name="Viragh M."/>
            <person name="Kuo A."/>
            <person name="Thoen E."/>
            <person name="Andreopoulos B."/>
            <person name="Lu D."/>
            <person name="Skrede I."/>
            <person name="Drula E."/>
            <person name="Henrissat B."/>
            <person name="Morin E."/>
            <person name="Kohler A."/>
            <person name="Barry K."/>
            <person name="LaButti K."/>
            <person name="Morin E."/>
            <person name="Salamov A."/>
            <person name="Lipzen A."/>
            <person name="Mereny Z."/>
            <person name="Hegedus B."/>
            <person name="Baldrian P."/>
            <person name="Stursova M."/>
            <person name="Weitz H."/>
            <person name="Taylor A."/>
            <person name="Grigoriev I.V."/>
            <person name="Nagy L.G."/>
            <person name="Martin F."/>
            <person name="Kauserud H."/>
        </authorList>
    </citation>
    <scope>NUCLEOTIDE SEQUENCE</scope>
    <source>
        <strain evidence="2">CBHHK173m</strain>
    </source>
</reference>
<dbReference type="EMBL" id="JARJCN010000043">
    <property type="protein sequence ID" value="KAJ7082909.1"/>
    <property type="molecule type" value="Genomic_DNA"/>
</dbReference>
<dbReference type="Proteomes" id="UP001222325">
    <property type="component" value="Unassembled WGS sequence"/>
</dbReference>